<dbReference type="AlphaFoldDB" id="A0A9N7P3L6"/>
<dbReference type="PANTHER" id="PTHR17985:SF8">
    <property type="entry name" value="TRANSPORT AND GOLGI ORGANIZATION PROTEIN 2 HOMOLOG"/>
    <property type="match status" value="1"/>
</dbReference>
<accession>A0A9N7P3L6</accession>
<dbReference type="OrthoDB" id="191601at2759"/>
<sequence length="265" mass="29881">MCIAVFMWEAHPLYPFLLLLNRDEYHNRPTKAAGWWEDGEILGGKDEVAGGTWLAASRQGRVAFLTNVLELHTLPEAKTRGDLPIRFLESNKSPREFADELAKEANQYNGFNLIVADLVSKSMVYVSNRPKGEPVSIQEVRPGIHVLSNATLNSPWPKAERLEQKFKEEVDQYGQEEIPLTKMVGKLMRDTVKADKGKLPNICSPDWELGLSSIFVEVDTPLGKYGTRSTAVLTVKACGEASFYEVYLEGGQWKEHTLDYHIEKL</sequence>
<proteinExistence type="predicted"/>
<reference evidence="1" key="1">
    <citation type="submission" date="2019-12" db="EMBL/GenBank/DDBJ databases">
        <authorList>
            <person name="Scholes J."/>
        </authorList>
    </citation>
    <scope>NUCLEOTIDE SEQUENCE</scope>
</reference>
<protein>
    <recommendedName>
        <fullName evidence="3">Ser/Thr-rich protein T10 in DGCR region</fullName>
    </recommendedName>
</protein>
<dbReference type="EMBL" id="CACSLK010034598">
    <property type="protein sequence ID" value="CAA0842013.1"/>
    <property type="molecule type" value="Genomic_DNA"/>
</dbReference>
<name>A0A9N7P3L6_STRHE</name>
<dbReference type="Pfam" id="PF05742">
    <property type="entry name" value="TANGO2"/>
    <property type="match status" value="1"/>
</dbReference>
<dbReference type="Proteomes" id="UP001153555">
    <property type="component" value="Unassembled WGS sequence"/>
</dbReference>
<gene>
    <name evidence="1" type="ORF">SHERM_07884</name>
</gene>
<evidence type="ECO:0008006" key="3">
    <source>
        <dbReference type="Google" id="ProtNLM"/>
    </source>
</evidence>
<organism evidence="1 2">
    <name type="scientific">Striga hermonthica</name>
    <name type="common">Purple witchweed</name>
    <name type="synonym">Buchnera hermonthica</name>
    <dbReference type="NCBI Taxonomy" id="68872"/>
    <lineage>
        <taxon>Eukaryota</taxon>
        <taxon>Viridiplantae</taxon>
        <taxon>Streptophyta</taxon>
        <taxon>Embryophyta</taxon>
        <taxon>Tracheophyta</taxon>
        <taxon>Spermatophyta</taxon>
        <taxon>Magnoliopsida</taxon>
        <taxon>eudicotyledons</taxon>
        <taxon>Gunneridae</taxon>
        <taxon>Pentapetalae</taxon>
        <taxon>asterids</taxon>
        <taxon>lamiids</taxon>
        <taxon>Lamiales</taxon>
        <taxon>Orobanchaceae</taxon>
        <taxon>Buchnereae</taxon>
        <taxon>Striga</taxon>
    </lineage>
</organism>
<dbReference type="InterPro" id="IPR008551">
    <property type="entry name" value="TANGO2"/>
</dbReference>
<dbReference type="PANTHER" id="PTHR17985">
    <property type="entry name" value="SER/THR-RICH PROTEIN T10 IN DGCR REGION"/>
    <property type="match status" value="1"/>
</dbReference>
<keyword evidence="2" id="KW-1185">Reference proteome</keyword>
<comment type="caution">
    <text evidence="1">The sequence shown here is derived from an EMBL/GenBank/DDBJ whole genome shotgun (WGS) entry which is preliminary data.</text>
</comment>
<evidence type="ECO:0000313" key="2">
    <source>
        <dbReference type="Proteomes" id="UP001153555"/>
    </source>
</evidence>
<evidence type="ECO:0000313" key="1">
    <source>
        <dbReference type="EMBL" id="CAA0842013.1"/>
    </source>
</evidence>